<evidence type="ECO:0000313" key="1">
    <source>
        <dbReference type="EMBL" id="CCD48820.1"/>
    </source>
</evidence>
<dbReference type="EMBL" id="FQ790296">
    <property type="protein sequence ID" value="CCD48820.1"/>
    <property type="molecule type" value="Genomic_DNA"/>
</dbReference>
<dbReference type="AlphaFoldDB" id="G2Y892"/>
<dbReference type="Proteomes" id="UP000008177">
    <property type="component" value="Unplaced contigs"/>
</dbReference>
<dbReference type="HOGENOM" id="CLU_3142874_0_0_1"/>
<protein>
    <submittedName>
        <fullName evidence="1">Uncharacterized protein</fullName>
    </submittedName>
</protein>
<sequence length="49" mass="5556">MITRGETIPIPWLKTHQGYCCGEIESLQEITQCEMLKQSPSLKGCRFVA</sequence>
<gene>
    <name evidence="1" type="ORF">BofuT4_uP034620.1</name>
</gene>
<name>G2Y892_BOTF4</name>
<organism evidence="1 2">
    <name type="scientific">Botryotinia fuckeliana (strain T4)</name>
    <name type="common">Noble rot fungus</name>
    <name type="synonym">Botrytis cinerea</name>
    <dbReference type="NCBI Taxonomy" id="999810"/>
    <lineage>
        <taxon>Eukaryota</taxon>
        <taxon>Fungi</taxon>
        <taxon>Dikarya</taxon>
        <taxon>Ascomycota</taxon>
        <taxon>Pezizomycotina</taxon>
        <taxon>Leotiomycetes</taxon>
        <taxon>Helotiales</taxon>
        <taxon>Sclerotiniaceae</taxon>
        <taxon>Botrytis</taxon>
    </lineage>
</organism>
<reference evidence="2" key="1">
    <citation type="journal article" date="2011" name="PLoS Genet.">
        <title>Genomic analysis of the necrotrophic fungal pathogens Sclerotinia sclerotiorum and Botrytis cinerea.</title>
        <authorList>
            <person name="Amselem J."/>
            <person name="Cuomo C.A."/>
            <person name="van Kan J.A."/>
            <person name="Viaud M."/>
            <person name="Benito E.P."/>
            <person name="Couloux A."/>
            <person name="Coutinho P.M."/>
            <person name="de Vries R.P."/>
            <person name="Dyer P.S."/>
            <person name="Fillinger S."/>
            <person name="Fournier E."/>
            <person name="Gout L."/>
            <person name="Hahn M."/>
            <person name="Kohn L."/>
            <person name="Lapalu N."/>
            <person name="Plummer K.M."/>
            <person name="Pradier J.M."/>
            <person name="Quevillon E."/>
            <person name="Sharon A."/>
            <person name="Simon A."/>
            <person name="ten Have A."/>
            <person name="Tudzynski B."/>
            <person name="Tudzynski P."/>
            <person name="Wincker P."/>
            <person name="Andrew M."/>
            <person name="Anthouard V."/>
            <person name="Beever R.E."/>
            <person name="Beffa R."/>
            <person name="Benoit I."/>
            <person name="Bouzid O."/>
            <person name="Brault B."/>
            <person name="Chen Z."/>
            <person name="Choquer M."/>
            <person name="Collemare J."/>
            <person name="Cotton P."/>
            <person name="Danchin E.G."/>
            <person name="Da Silva C."/>
            <person name="Gautier A."/>
            <person name="Giraud C."/>
            <person name="Giraud T."/>
            <person name="Gonzalez C."/>
            <person name="Grossetete S."/>
            <person name="Guldener U."/>
            <person name="Henrissat B."/>
            <person name="Howlett B.J."/>
            <person name="Kodira C."/>
            <person name="Kretschmer M."/>
            <person name="Lappartient A."/>
            <person name="Leroch M."/>
            <person name="Levis C."/>
            <person name="Mauceli E."/>
            <person name="Neuveglise C."/>
            <person name="Oeser B."/>
            <person name="Pearson M."/>
            <person name="Poulain J."/>
            <person name="Poussereau N."/>
            <person name="Quesneville H."/>
            <person name="Rascle C."/>
            <person name="Schumacher J."/>
            <person name="Segurens B."/>
            <person name="Sexton A."/>
            <person name="Silva E."/>
            <person name="Sirven C."/>
            <person name="Soanes D.M."/>
            <person name="Talbot N.J."/>
            <person name="Templeton M."/>
            <person name="Yandava C."/>
            <person name="Yarden O."/>
            <person name="Zeng Q."/>
            <person name="Rollins J.A."/>
            <person name="Lebrun M.H."/>
            <person name="Dickman M."/>
        </authorList>
    </citation>
    <scope>NUCLEOTIDE SEQUENCE [LARGE SCALE GENOMIC DNA]</scope>
    <source>
        <strain evidence="2">T4</strain>
    </source>
</reference>
<dbReference type="InParanoid" id="G2Y892"/>
<accession>G2Y892</accession>
<evidence type="ECO:0000313" key="2">
    <source>
        <dbReference type="Proteomes" id="UP000008177"/>
    </source>
</evidence>
<proteinExistence type="predicted"/>